<sequence>MILCLLLCSGWFEGGGVDGLLAVPPPPLPNPSPSRGEGLVNDFVVGAAFWLVWGWVGWMDCLLCRRPPLPNPSPAGGEVLENEFAVVSLALF</sequence>
<proteinExistence type="predicted"/>
<organism evidence="1 2">
    <name type="scientific">Chitinimonas prasina</name>
    <dbReference type="NCBI Taxonomy" id="1434937"/>
    <lineage>
        <taxon>Bacteria</taxon>
        <taxon>Pseudomonadati</taxon>
        <taxon>Pseudomonadota</taxon>
        <taxon>Betaproteobacteria</taxon>
        <taxon>Neisseriales</taxon>
        <taxon>Chitinibacteraceae</taxon>
        <taxon>Chitinimonas</taxon>
    </lineage>
</organism>
<reference evidence="2" key="1">
    <citation type="journal article" date="2019" name="Int. J. Syst. Evol. Microbiol.">
        <title>The Global Catalogue of Microorganisms (GCM) 10K type strain sequencing project: providing services to taxonomists for standard genome sequencing and annotation.</title>
        <authorList>
            <consortium name="The Broad Institute Genomics Platform"/>
            <consortium name="The Broad Institute Genome Sequencing Center for Infectious Disease"/>
            <person name="Wu L."/>
            <person name="Ma J."/>
        </authorList>
    </citation>
    <scope>NUCLEOTIDE SEQUENCE [LARGE SCALE GENOMIC DNA]</scope>
    <source>
        <strain evidence="2">NBRC 110044</strain>
    </source>
</reference>
<dbReference type="Proteomes" id="UP001156706">
    <property type="component" value="Unassembled WGS sequence"/>
</dbReference>
<keyword evidence="2" id="KW-1185">Reference proteome</keyword>
<evidence type="ECO:0000313" key="1">
    <source>
        <dbReference type="EMBL" id="GLR12433.1"/>
    </source>
</evidence>
<evidence type="ECO:0008006" key="3">
    <source>
        <dbReference type="Google" id="ProtNLM"/>
    </source>
</evidence>
<name>A0ABQ5YD82_9NEIS</name>
<comment type="caution">
    <text evidence="1">The sequence shown here is derived from an EMBL/GenBank/DDBJ whole genome shotgun (WGS) entry which is preliminary data.</text>
</comment>
<gene>
    <name evidence="1" type="ORF">GCM10007907_12230</name>
</gene>
<protein>
    <recommendedName>
        <fullName evidence="3">Secreted protein</fullName>
    </recommendedName>
</protein>
<accession>A0ABQ5YD82</accession>
<evidence type="ECO:0000313" key="2">
    <source>
        <dbReference type="Proteomes" id="UP001156706"/>
    </source>
</evidence>
<dbReference type="EMBL" id="BSOG01000001">
    <property type="protein sequence ID" value="GLR12433.1"/>
    <property type="molecule type" value="Genomic_DNA"/>
</dbReference>